<dbReference type="InterPro" id="IPR018117">
    <property type="entry name" value="C5_DNA_meth_AS"/>
</dbReference>
<dbReference type="InterPro" id="IPR029063">
    <property type="entry name" value="SAM-dependent_MTases_sf"/>
</dbReference>
<dbReference type="InterPro" id="IPR031303">
    <property type="entry name" value="C5_meth_CS"/>
</dbReference>
<evidence type="ECO:0000256" key="3">
    <source>
        <dbReference type="ARBA" id="ARBA00022679"/>
    </source>
</evidence>
<dbReference type="Gene3D" id="3.90.120.10">
    <property type="entry name" value="DNA Methylase, subunit A, domain 2"/>
    <property type="match status" value="1"/>
</dbReference>
<dbReference type="EC" id="2.1.1.37" evidence="1"/>
<evidence type="ECO:0000256" key="2">
    <source>
        <dbReference type="ARBA" id="ARBA00022603"/>
    </source>
</evidence>
<dbReference type="PANTHER" id="PTHR10629:SF52">
    <property type="entry name" value="DNA (CYTOSINE-5)-METHYLTRANSFERASE 1"/>
    <property type="match status" value="1"/>
</dbReference>
<evidence type="ECO:0000313" key="5">
    <source>
        <dbReference type="EMBL" id="VAW70350.1"/>
    </source>
</evidence>
<dbReference type="SUPFAM" id="SSF53335">
    <property type="entry name" value="S-adenosyl-L-methionine-dependent methyltransferases"/>
    <property type="match status" value="1"/>
</dbReference>
<accession>A0A3B0Y051</accession>
<dbReference type="PANTHER" id="PTHR10629">
    <property type="entry name" value="CYTOSINE-SPECIFIC METHYLTRANSFERASE"/>
    <property type="match status" value="1"/>
</dbReference>
<dbReference type="GO" id="GO:0003677">
    <property type="term" value="F:DNA binding"/>
    <property type="evidence" value="ECO:0007669"/>
    <property type="project" value="TreeGrafter"/>
</dbReference>
<dbReference type="PROSITE" id="PS00095">
    <property type="entry name" value="C5_MTASE_2"/>
    <property type="match status" value="1"/>
</dbReference>
<reference evidence="5" key="1">
    <citation type="submission" date="2018-06" db="EMBL/GenBank/DDBJ databases">
        <authorList>
            <person name="Zhirakovskaya E."/>
        </authorList>
    </citation>
    <scope>NUCLEOTIDE SEQUENCE</scope>
</reference>
<dbReference type="GO" id="GO:0003886">
    <property type="term" value="F:DNA (cytosine-5-)-methyltransferase activity"/>
    <property type="evidence" value="ECO:0007669"/>
    <property type="project" value="UniProtKB-EC"/>
</dbReference>
<dbReference type="NCBIfam" id="TIGR00675">
    <property type="entry name" value="dcm"/>
    <property type="match status" value="1"/>
</dbReference>
<dbReference type="PRINTS" id="PR00105">
    <property type="entry name" value="C5METTRFRASE"/>
</dbReference>
<dbReference type="Gene3D" id="3.40.50.150">
    <property type="entry name" value="Vaccinia Virus protein VP39"/>
    <property type="match status" value="1"/>
</dbReference>
<protein>
    <recommendedName>
        <fullName evidence="1">DNA (cytosine-5-)-methyltransferase</fullName>
        <ecNumber evidence="1">2.1.1.37</ecNumber>
    </recommendedName>
</protein>
<evidence type="ECO:0000256" key="1">
    <source>
        <dbReference type="ARBA" id="ARBA00011975"/>
    </source>
</evidence>
<evidence type="ECO:0000256" key="4">
    <source>
        <dbReference type="ARBA" id="ARBA00022691"/>
    </source>
</evidence>
<sequence>MKKNQTIKKNGRNKMQEITAVDLFCGAGGLTKGLEKSGIQVNLGVDIDPACEYPYSSNNSGVFIEQSITSLSGNDIQGYFKKGSIKLLAGCAPCQTFSTYNRKSNSTDERWWLLLEFGRLIKETLPELVTMENVPGLIEQDVFDAFRKGLIKSGYKVDYKVINCSKYGLPQNRRRLVLLASRIGEIRLLEPKEFTRKTHKTVKETIGNLEPIGAGEQLLADPLHKSAALSKLNLKRIKVSKPGGTWRDWPKNLVADCHKKQSGKTYVGVYGRMKWDEPSPAITTQFMGFGNGRFGHPKQHRGLSLREGAMLQGFPKSYKFVKKGEEPINKVIGRLVGNAVPVTLGHLIGKSIIKHVESWT</sequence>
<keyword evidence="2 5" id="KW-0489">Methyltransferase</keyword>
<dbReference type="InterPro" id="IPR050390">
    <property type="entry name" value="C5-Methyltransferase"/>
</dbReference>
<gene>
    <name evidence="5" type="ORF">MNBD_GAMMA09-3331</name>
</gene>
<dbReference type="PROSITE" id="PS00094">
    <property type="entry name" value="C5_MTASE_1"/>
    <property type="match status" value="1"/>
</dbReference>
<dbReference type="InterPro" id="IPR001525">
    <property type="entry name" value="C5_MeTfrase"/>
</dbReference>
<dbReference type="EMBL" id="UOFI01000194">
    <property type="protein sequence ID" value="VAW70350.1"/>
    <property type="molecule type" value="Genomic_DNA"/>
</dbReference>
<organism evidence="5">
    <name type="scientific">hydrothermal vent metagenome</name>
    <dbReference type="NCBI Taxonomy" id="652676"/>
    <lineage>
        <taxon>unclassified sequences</taxon>
        <taxon>metagenomes</taxon>
        <taxon>ecological metagenomes</taxon>
    </lineage>
</organism>
<dbReference type="GO" id="GO:0032259">
    <property type="term" value="P:methylation"/>
    <property type="evidence" value="ECO:0007669"/>
    <property type="project" value="UniProtKB-KW"/>
</dbReference>
<keyword evidence="4" id="KW-0949">S-adenosyl-L-methionine</keyword>
<name>A0A3B0Y051_9ZZZZ</name>
<dbReference type="PROSITE" id="PS51679">
    <property type="entry name" value="SAM_MT_C5"/>
    <property type="match status" value="1"/>
</dbReference>
<dbReference type="GO" id="GO:0005634">
    <property type="term" value="C:nucleus"/>
    <property type="evidence" value="ECO:0007669"/>
    <property type="project" value="TreeGrafter"/>
</dbReference>
<proteinExistence type="predicted"/>
<dbReference type="Pfam" id="PF00145">
    <property type="entry name" value="DNA_methylase"/>
    <property type="match status" value="1"/>
</dbReference>
<dbReference type="GO" id="GO:0044027">
    <property type="term" value="P:negative regulation of gene expression via chromosomal CpG island methylation"/>
    <property type="evidence" value="ECO:0007669"/>
    <property type="project" value="TreeGrafter"/>
</dbReference>
<keyword evidence="3 5" id="KW-0808">Transferase</keyword>
<dbReference type="AlphaFoldDB" id="A0A3B0Y051"/>